<evidence type="ECO:0000259" key="4">
    <source>
        <dbReference type="PROSITE" id="PS51077"/>
    </source>
</evidence>
<dbReference type="RefSeq" id="WP_138448532.1">
    <property type="nucleotide sequence ID" value="NZ_VBUT01000005.1"/>
</dbReference>
<evidence type="ECO:0000256" key="2">
    <source>
        <dbReference type="ARBA" id="ARBA00023125"/>
    </source>
</evidence>
<keyword evidence="3" id="KW-0804">Transcription</keyword>
<dbReference type="PROSITE" id="PS51077">
    <property type="entry name" value="HTH_ICLR"/>
    <property type="match status" value="1"/>
</dbReference>
<dbReference type="GO" id="GO:0045892">
    <property type="term" value="P:negative regulation of DNA-templated transcription"/>
    <property type="evidence" value="ECO:0007669"/>
    <property type="project" value="TreeGrafter"/>
</dbReference>
<dbReference type="InterPro" id="IPR014757">
    <property type="entry name" value="Tscrpt_reg_IclR_C"/>
</dbReference>
<name>A0A5R8NSH8_9NOCA</name>
<evidence type="ECO:0000313" key="7">
    <source>
        <dbReference type="Proteomes" id="UP000306378"/>
    </source>
</evidence>
<dbReference type="InterPro" id="IPR005471">
    <property type="entry name" value="Tscrpt_reg_IclR_N"/>
</dbReference>
<keyword evidence="2" id="KW-0238">DNA-binding</keyword>
<comment type="caution">
    <text evidence="6">The sequence shown here is derived from an EMBL/GenBank/DDBJ whole genome shotgun (WGS) entry which is preliminary data.</text>
</comment>
<dbReference type="InterPro" id="IPR050707">
    <property type="entry name" value="HTH_MetabolicPath_Reg"/>
</dbReference>
<dbReference type="Pfam" id="PF09339">
    <property type="entry name" value="HTH_IclR"/>
    <property type="match status" value="1"/>
</dbReference>
<accession>A0A5R8NSH8</accession>
<evidence type="ECO:0000256" key="3">
    <source>
        <dbReference type="ARBA" id="ARBA00023163"/>
    </source>
</evidence>
<feature type="domain" description="IclR-ED" evidence="5">
    <location>
        <begin position="81"/>
        <end position="269"/>
    </location>
</feature>
<keyword evidence="1" id="KW-0805">Transcription regulation</keyword>
<dbReference type="SMART" id="SM00346">
    <property type="entry name" value="HTH_ICLR"/>
    <property type="match status" value="1"/>
</dbReference>
<protein>
    <submittedName>
        <fullName evidence="6">IclR family transcriptional regulator</fullName>
    </submittedName>
</protein>
<dbReference type="PANTHER" id="PTHR30136">
    <property type="entry name" value="HELIX-TURN-HELIX TRANSCRIPTIONAL REGULATOR, ICLR FAMILY"/>
    <property type="match status" value="1"/>
</dbReference>
<dbReference type="Proteomes" id="UP000306378">
    <property type="component" value="Unassembled WGS sequence"/>
</dbReference>
<dbReference type="InterPro" id="IPR036388">
    <property type="entry name" value="WH-like_DNA-bd_sf"/>
</dbReference>
<dbReference type="PROSITE" id="PS51078">
    <property type="entry name" value="ICLR_ED"/>
    <property type="match status" value="1"/>
</dbReference>
<dbReference type="Pfam" id="PF01614">
    <property type="entry name" value="IclR_C"/>
    <property type="match status" value="1"/>
</dbReference>
<proteinExistence type="predicted"/>
<dbReference type="SUPFAM" id="SSF46785">
    <property type="entry name" value="Winged helix' DNA-binding domain"/>
    <property type="match status" value="1"/>
</dbReference>
<reference evidence="6 7" key="1">
    <citation type="submission" date="2019-05" db="EMBL/GenBank/DDBJ databases">
        <title>Genomes sequences of two Nocardia cyriacigeorgica environmental isolates, type strains Nocardia asteroides ATCC 19247 and Nocardia cyriacigeorgica DSM 44484.</title>
        <authorList>
            <person name="Vautrin F."/>
            <person name="Bergeron E."/>
            <person name="Dubost A."/>
            <person name="Abrouk D."/>
            <person name="Rodriguez Nava V."/>
            <person name="Pujic P."/>
        </authorList>
    </citation>
    <scope>NUCLEOTIDE SEQUENCE [LARGE SCALE GENOMIC DNA]</scope>
    <source>
        <strain evidence="6 7">EML 446</strain>
    </source>
</reference>
<dbReference type="PANTHER" id="PTHR30136:SF24">
    <property type="entry name" value="HTH-TYPE TRANSCRIPTIONAL REPRESSOR ALLR"/>
    <property type="match status" value="1"/>
</dbReference>
<dbReference type="Gene3D" id="1.10.10.10">
    <property type="entry name" value="Winged helix-like DNA-binding domain superfamily/Winged helix DNA-binding domain"/>
    <property type="match status" value="1"/>
</dbReference>
<dbReference type="EMBL" id="VBUT01000005">
    <property type="protein sequence ID" value="TLF77677.1"/>
    <property type="molecule type" value="Genomic_DNA"/>
</dbReference>
<dbReference type="InterPro" id="IPR036390">
    <property type="entry name" value="WH_DNA-bd_sf"/>
</dbReference>
<dbReference type="GO" id="GO:0003700">
    <property type="term" value="F:DNA-binding transcription factor activity"/>
    <property type="evidence" value="ECO:0007669"/>
    <property type="project" value="TreeGrafter"/>
</dbReference>
<organism evidence="6 7">
    <name type="scientific">Nocardia cyriacigeorgica</name>
    <dbReference type="NCBI Taxonomy" id="135487"/>
    <lineage>
        <taxon>Bacteria</taxon>
        <taxon>Bacillati</taxon>
        <taxon>Actinomycetota</taxon>
        <taxon>Actinomycetes</taxon>
        <taxon>Mycobacteriales</taxon>
        <taxon>Nocardiaceae</taxon>
        <taxon>Nocardia</taxon>
    </lineage>
</organism>
<evidence type="ECO:0000259" key="5">
    <source>
        <dbReference type="PROSITE" id="PS51078"/>
    </source>
</evidence>
<sequence>MTVDELVPAGSLPRRGQAPASMIERMTLILNAFDGPSPVRTLLDVVDRTGLPRSSVHRIIDQMLRLRWLAHAPGGYRLGTRALELGGLAVEHNEIRHAMRPLLQDLCSRTGMVAHLGVLDGPEVLIVDKVADRCCDDIPTRLGARMPAHCTALGKALLATLPPRVLELACRERLPRLTPRTIGHRADLHRELDRVRCHRGVAVDRAESFSGVVCVAVAIRAATEHAGVAALSLSGRLEGGRAPGTSRAAEHLVEVVQAAVRADALCYGAGRRCRA</sequence>
<dbReference type="SUPFAM" id="SSF55781">
    <property type="entry name" value="GAF domain-like"/>
    <property type="match status" value="1"/>
</dbReference>
<evidence type="ECO:0000313" key="6">
    <source>
        <dbReference type="EMBL" id="TLF77677.1"/>
    </source>
</evidence>
<dbReference type="Gene3D" id="3.30.450.40">
    <property type="match status" value="1"/>
</dbReference>
<evidence type="ECO:0000256" key="1">
    <source>
        <dbReference type="ARBA" id="ARBA00023015"/>
    </source>
</evidence>
<feature type="domain" description="HTH iclR-type" evidence="4">
    <location>
        <begin position="20"/>
        <end position="80"/>
    </location>
</feature>
<dbReference type="AlphaFoldDB" id="A0A5R8NSH8"/>
<dbReference type="GO" id="GO:0003677">
    <property type="term" value="F:DNA binding"/>
    <property type="evidence" value="ECO:0007669"/>
    <property type="project" value="UniProtKB-KW"/>
</dbReference>
<gene>
    <name evidence="6" type="ORF">FEK34_15350</name>
</gene>
<dbReference type="InterPro" id="IPR029016">
    <property type="entry name" value="GAF-like_dom_sf"/>
</dbReference>